<evidence type="ECO:0000313" key="3">
    <source>
        <dbReference type="Proteomes" id="UP001156441"/>
    </source>
</evidence>
<sequence>MKRTTKRAGLVVTLLTMVTMLVPATASASVPIWYSNPANCTKVSTVAEKTSNGRFVQLRRGICGGTHYVWARANGGYVVELGVMNGSGRIIATDKTQNGSGNTHYTRGYRSYSSNIYLGEVSWTTPVAF</sequence>
<name>A0ABT2JBE2_9PSEU</name>
<dbReference type="RefSeq" id="WP_260192667.1">
    <property type="nucleotide sequence ID" value="NZ_JAFFZE010000015.1"/>
</dbReference>
<keyword evidence="1" id="KW-0732">Signal</keyword>
<reference evidence="2 3" key="1">
    <citation type="submission" date="2021-02" db="EMBL/GenBank/DDBJ databases">
        <title>Actinophytocola xerophila sp. nov., isolated from soil of cotton cropping field.</title>
        <authorList>
            <person name="Huang R."/>
            <person name="Chen X."/>
            <person name="Ge X."/>
            <person name="Liu W."/>
        </authorList>
    </citation>
    <scope>NUCLEOTIDE SEQUENCE [LARGE SCALE GENOMIC DNA]</scope>
    <source>
        <strain evidence="2 3">S1-96</strain>
    </source>
</reference>
<dbReference type="Proteomes" id="UP001156441">
    <property type="component" value="Unassembled WGS sequence"/>
</dbReference>
<feature type="chain" id="PRO_5046231895" description="Secreted protein" evidence="1">
    <location>
        <begin position="29"/>
        <end position="129"/>
    </location>
</feature>
<protein>
    <recommendedName>
        <fullName evidence="4">Secreted protein</fullName>
    </recommendedName>
</protein>
<evidence type="ECO:0000256" key="1">
    <source>
        <dbReference type="SAM" id="SignalP"/>
    </source>
</evidence>
<keyword evidence="3" id="KW-1185">Reference proteome</keyword>
<dbReference type="EMBL" id="JAFFZE010000015">
    <property type="protein sequence ID" value="MCT2585162.1"/>
    <property type="molecule type" value="Genomic_DNA"/>
</dbReference>
<comment type="caution">
    <text evidence="2">The sequence shown here is derived from an EMBL/GenBank/DDBJ whole genome shotgun (WGS) entry which is preliminary data.</text>
</comment>
<gene>
    <name evidence="2" type="ORF">JT362_18770</name>
</gene>
<feature type="signal peptide" evidence="1">
    <location>
        <begin position="1"/>
        <end position="28"/>
    </location>
</feature>
<evidence type="ECO:0000313" key="2">
    <source>
        <dbReference type="EMBL" id="MCT2585162.1"/>
    </source>
</evidence>
<evidence type="ECO:0008006" key="4">
    <source>
        <dbReference type="Google" id="ProtNLM"/>
    </source>
</evidence>
<organism evidence="2 3">
    <name type="scientific">Actinophytocola gossypii</name>
    <dbReference type="NCBI Taxonomy" id="2812003"/>
    <lineage>
        <taxon>Bacteria</taxon>
        <taxon>Bacillati</taxon>
        <taxon>Actinomycetota</taxon>
        <taxon>Actinomycetes</taxon>
        <taxon>Pseudonocardiales</taxon>
        <taxon>Pseudonocardiaceae</taxon>
    </lineage>
</organism>
<proteinExistence type="predicted"/>
<accession>A0ABT2JBE2</accession>